<protein>
    <recommendedName>
        <fullName evidence="1">Bacterial Ig-like domain-containing protein</fullName>
    </recommendedName>
</protein>
<keyword evidence="3" id="KW-1185">Reference proteome</keyword>
<dbReference type="InterPro" id="IPR032109">
    <property type="entry name" value="Big_3_5"/>
</dbReference>
<proteinExistence type="predicted"/>
<evidence type="ECO:0000259" key="1">
    <source>
        <dbReference type="Pfam" id="PF16640"/>
    </source>
</evidence>
<dbReference type="Gene3D" id="2.60.40.10">
    <property type="entry name" value="Immunoglobulins"/>
    <property type="match status" value="2"/>
</dbReference>
<evidence type="ECO:0000313" key="3">
    <source>
        <dbReference type="Proteomes" id="UP001157017"/>
    </source>
</evidence>
<dbReference type="Pfam" id="PF16640">
    <property type="entry name" value="Big_3_5"/>
    <property type="match status" value="2"/>
</dbReference>
<dbReference type="InterPro" id="IPR013783">
    <property type="entry name" value="Ig-like_fold"/>
</dbReference>
<sequence length="208" mass="20870">MPSATEAARGYTTSPLSRAVTVTVQQAVTAALTSSATSYAYGGRPVLTVRLAPTTAPGTVTFYDGSTSLGRATLSAGTAKLTAPVLGVGTHRLTARYAGGGLFAASTSAVRTLTVGKRAAAVSLKASSTSVRTTTTVALTATVAPSSATGTVTFRDGTRSLGTAKVSSGRAVLKVRLPRRGTRSVTAAYGGSSTVKPATSKVLSVRVR</sequence>
<evidence type="ECO:0000313" key="2">
    <source>
        <dbReference type="EMBL" id="GMA88736.1"/>
    </source>
</evidence>
<name>A0ABQ6JKE5_9ACTN</name>
<feature type="domain" description="Bacterial Ig-like" evidence="1">
    <location>
        <begin position="32"/>
        <end position="115"/>
    </location>
</feature>
<dbReference type="EMBL" id="BSUZ01000001">
    <property type="protein sequence ID" value="GMA88736.1"/>
    <property type="molecule type" value="Genomic_DNA"/>
</dbReference>
<reference evidence="3" key="1">
    <citation type="journal article" date="2019" name="Int. J. Syst. Evol. Microbiol.">
        <title>The Global Catalogue of Microorganisms (GCM) 10K type strain sequencing project: providing services to taxonomists for standard genome sequencing and annotation.</title>
        <authorList>
            <consortium name="The Broad Institute Genomics Platform"/>
            <consortium name="The Broad Institute Genome Sequencing Center for Infectious Disease"/>
            <person name="Wu L."/>
            <person name="Ma J."/>
        </authorList>
    </citation>
    <scope>NUCLEOTIDE SEQUENCE [LARGE SCALE GENOMIC DNA]</scope>
    <source>
        <strain evidence="3">NBRC 108730</strain>
    </source>
</reference>
<accession>A0ABQ6JKE5</accession>
<feature type="domain" description="Bacterial Ig-like" evidence="1">
    <location>
        <begin position="124"/>
        <end position="207"/>
    </location>
</feature>
<gene>
    <name evidence="2" type="ORF">GCM10025868_39860</name>
</gene>
<dbReference type="Proteomes" id="UP001157017">
    <property type="component" value="Unassembled WGS sequence"/>
</dbReference>
<organism evidence="2 3">
    <name type="scientific">Angustibacter aerolatus</name>
    <dbReference type="NCBI Taxonomy" id="1162965"/>
    <lineage>
        <taxon>Bacteria</taxon>
        <taxon>Bacillati</taxon>
        <taxon>Actinomycetota</taxon>
        <taxon>Actinomycetes</taxon>
        <taxon>Kineosporiales</taxon>
        <taxon>Kineosporiaceae</taxon>
    </lineage>
</organism>
<comment type="caution">
    <text evidence="2">The sequence shown here is derived from an EMBL/GenBank/DDBJ whole genome shotgun (WGS) entry which is preliminary data.</text>
</comment>